<dbReference type="EMBL" id="BMXF01000004">
    <property type="protein sequence ID" value="GHB80806.1"/>
    <property type="molecule type" value="Genomic_DNA"/>
</dbReference>
<evidence type="ECO:0000259" key="1">
    <source>
        <dbReference type="Pfam" id="PF12867"/>
    </source>
</evidence>
<dbReference type="InterPro" id="IPR034660">
    <property type="entry name" value="DinB/YfiT-like"/>
</dbReference>
<keyword evidence="3" id="KW-1185">Reference proteome</keyword>
<evidence type="ECO:0000313" key="2">
    <source>
        <dbReference type="EMBL" id="GHB80806.1"/>
    </source>
</evidence>
<dbReference type="Pfam" id="PF12867">
    <property type="entry name" value="DinB_2"/>
    <property type="match status" value="1"/>
</dbReference>
<dbReference type="RefSeq" id="WP_189566384.1">
    <property type="nucleotide sequence ID" value="NZ_BMXF01000004.1"/>
</dbReference>
<feature type="domain" description="DinB-like" evidence="1">
    <location>
        <begin position="48"/>
        <end position="164"/>
    </location>
</feature>
<organism evidence="2 3">
    <name type="scientific">Persicitalea jodogahamensis</name>
    <dbReference type="NCBI Taxonomy" id="402147"/>
    <lineage>
        <taxon>Bacteria</taxon>
        <taxon>Pseudomonadati</taxon>
        <taxon>Bacteroidota</taxon>
        <taxon>Cytophagia</taxon>
        <taxon>Cytophagales</taxon>
        <taxon>Spirosomataceae</taxon>
        <taxon>Persicitalea</taxon>
    </lineage>
</organism>
<dbReference type="SUPFAM" id="SSF109854">
    <property type="entry name" value="DinB/YfiT-like putative metalloenzymes"/>
    <property type="match status" value="1"/>
</dbReference>
<comment type="caution">
    <text evidence="2">The sequence shown here is derived from an EMBL/GenBank/DDBJ whole genome shotgun (WGS) entry which is preliminary data.</text>
</comment>
<evidence type="ECO:0000313" key="3">
    <source>
        <dbReference type="Proteomes" id="UP000598271"/>
    </source>
</evidence>
<dbReference type="AlphaFoldDB" id="A0A8J3D6G6"/>
<sequence length="174" mass="19984">MKASKINPKPPFFDRYIKLVEDIDLIDALEKFSPENLFSNQVELEALGDQVYEPGKWTIKQIIQHCIDTERIMGYRALRFARNDQTELAGFEQDAYADVADVSERTLEDLLDEFDLVRASTLAQFYHWDEDTLKRMGTASNINISAGALGFVIVGHAIHHQNIMTSRYLPLFEK</sequence>
<protein>
    <submittedName>
        <fullName evidence="2">DNA damage-inducible protein DinB</fullName>
    </submittedName>
</protein>
<dbReference type="InterPro" id="IPR024775">
    <property type="entry name" value="DinB-like"/>
</dbReference>
<reference evidence="2 3" key="1">
    <citation type="journal article" date="2014" name="Int. J. Syst. Evol. Microbiol.">
        <title>Complete genome sequence of Corynebacterium casei LMG S-19264T (=DSM 44701T), isolated from a smear-ripened cheese.</title>
        <authorList>
            <consortium name="US DOE Joint Genome Institute (JGI-PGF)"/>
            <person name="Walter F."/>
            <person name="Albersmeier A."/>
            <person name="Kalinowski J."/>
            <person name="Ruckert C."/>
        </authorList>
    </citation>
    <scope>NUCLEOTIDE SEQUENCE [LARGE SCALE GENOMIC DNA]</scope>
    <source>
        <strain evidence="2 3">KCTC 12866</strain>
    </source>
</reference>
<proteinExistence type="predicted"/>
<dbReference type="Gene3D" id="1.20.120.450">
    <property type="entry name" value="dinb family like domain"/>
    <property type="match status" value="1"/>
</dbReference>
<accession>A0A8J3D6G6</accession>
<gene>
    <name evidence="2" type="ORF">GCM10007390_39210</name>
</gene>
<dbReference type="Proteomes" id="UP000598271">
    <property type="component" value="Unassembled WGS sequence"/>
</dbReference>
<name>A0A8J3D6G6_9BACT</name>